<feature type="transmembrane region" description="Helical" evidence="1">
    <location>
        <begin position="237"/>
        <end position="256"/>
    </location>
</feature>
<dbReference type="Proteomes" id="UP000018211">
    <property type="component" value="Unassembled WGS sequence"/>
</dbReference>
<evidence type="ECO:0008006" key="4">
    <source>
        <dbReference type="Google" id="ProtNLM"/>
    </source>
</evidence>
<organism evidence="2 3">
    <name type="scientific">Vibrio nigripulchritudo SOn1</name>
    <dbReference type="NCBI Taxonomy" id="1238450"/>
    <lineage>
        <taxon>Bacteria</taxon>
        <taxon>Pseudomonadati</taxon>
        <taxon>Pseudomonadota</taxon>
        <taxon>Gammaproteobacteria</taxon>
        <taxon>Vibrionales</taxon>
        <taxon>Vibrionaceae</taxon>
        <taxon>Vibrio</taxon>
    </lineage>
</organism>
<reference evidence="2 3" key="1">
    <citation type="journal article" date="2013" name="ISME J.">
        <title>Comparative genomics of pathogenic lineages of Vibrio nigripulchritudo identifies virulence-associated traits.</title>
        <authorList>
            <person name="Goudenege D."/>
            <person name="Labreuche Y."/>
            <person name="Krin E."/>
            <person name="Ansquer D."/>
            <person name="Mangenot S."/>
            <person name="Calteau A."/>
            <person name="Medigue C."/>
            <person name="Mazel D."/>
            <person name="Polz M.F."/>
            <person name="Le Roux F."/>
        </authorList>
    </citation>
    <scope>NUCLEOTIDE SEQUENCE [LARGE SCALE GENOMIC DNA]</scope>
    <source>
        <strain evidence="2 3">SOn1</strain>
    </source>
</reference>
<feature type="transmembrane region" description="Helical" evidence="1">
    <location>
        <begin position="292"/>
        <end position="310"/>
    </location>
</feature>
<keyword evidence="1" id="KW-0472">Membrane</keyword>
<dbReference type="RefSeq" id="WP_022610455.1">
    <property type="nucleotide sequence ID" value="NZ_LK391965.1"/>
</dbReference>
<gene>
    <name evidence="2" type="ORF">VIBNISOn1_1190041</name>
</gene>
<feature type="transmembrane region" description="Helical" evidence="1">
    <location>
        <begin position="88"/>
        <end position="105"/>
    </location>
</feature>
<dbReference type="AlphaFoldDB" id="A0AAV2VJ61"/>
<dbReference type="EMBL" id="CAOF01000023">
    <property type="protein sequence ID" value="CCO44696.1"/>
    <property type="molecule type" value="Genomic_DNA"/>
</dbReference>
<feature type="transmembrane region" description="Helical" evidence="1">
    <location>
        <begin position="331"/>
        <end position="351"/>
    </location>
</feature>
<feature type="transmembrane region" description="Helical" evidence="1">
    <location>
        <begin position="201"/>
        <end position="222"/>
    </location>
</feature>
<feature type="transmembrane region" description="Helical" evidence="1">
    <location>
        <begin position="386"/>
        <end position="404"/>
    </location>
</feature>
<keyword evidence="1" id="KW-1133">Transmembrane helix</keyword>
<feature type="transmembrane region" description="Helical" evidence="1">
    <location>
        <begin position="357"/>
        <end position="379"/>
    </location>
</feature>
<evidence type="ECO:0000313" key="3">
    <source>
        <dbReference type="Proteomes" id="UP000018211"/>
    </source>
</evidence>
<feature type="transmembrane region" description="Helical" evidence="1">
    <location>
        <begin position="167"/>
        <end position="195"/>
    </location>
</feature>
<name>A0AAV2VJ61_9VIBR</name>
<accession>A0AAV2VJ61</accession>
<evidence type="ECO:0000313" key="2">
    <source>
        <dbReference type="EMBL" id="CCO44696.1"/>
    </source>
</evidence>
<feature type="transmembrane region" description="Helical" evidence="1">
    <location>
        <begin position="12"/>
        <end position="31"/>
    </location>
</feature>
<evidence type="ECO:0000256" key="1">
    <source>
        <dbReference type="SAM" id="Phobius"/>
    </source>
</evidence>
<feature type="transmembrane region" description="Helical" evidence="1">
    <location>
        <begin position="117"/>
        <end position="133"/>
    </location>
</feature>
<proteinExistence type="predicted"/>
<sequence length="437" mass="50064">MKFDAYLEKHFHILYFVILAAGTVFSVYYAGNQLLDGDQDQMLIKGYMGAYDGNWLPFGNYGSTVGNVPGYLSALVVGLPLMVWDSPWAPMAFLIALRIVSVLMLDSVIKHYFSKPVRLVFALLVWFSTWMQYDNVLYNPSYLLFFAALHFWTAFKMREEVSFGYSFLHVLAIGMAMQLHFSWPLLAFVSIYLLYRGLGKVSWFGVIAGVLVTGLSLVPYFLEMMNNEQIVQESDRYIGYGLTHVYPVLKSVLYWIRYGSMMFSNKAIANSTFEWITTIEFARMALVYLWKGWVFGVGAFTVVISARYSWRLWKRVKPMIHKGENPPSFDDWLPLYAFGVFIAILACAALAPITFNYWHLMLAYPFAIIPILYGVAAFMEAKPERFKLFAIIAICHLVAVNVVASNDSRKYKSSASYVEQVNQFVKDNHSVIYQSKQ</sequence>
<keyword evidence="1" id="KW-0812">Transmembrane</keyword>
<comment type="caution">
    <text evidence="2">The sequence shown here is derived from an EMBL/GenBank/DDBJ whole genome shotgun (WGS) entry which is preliminary data.</text>
</comment>
<protein>
    <recommendedName>
        <fullName evidence="4">3-deoxy-D-manno-octulosonic acid transferase</fullName>
    </recommendedName>
</protein>